<feature type="transmembrane region" description="Helical" evidence="7">
    <location>
        <begin position="777"/>
        <end position="799"/>
    </location>
</feature>
<keyword evidence="5 7" id="KW-0472">Membrane</keyword>
<keyword evidence="2" id="KW-1003">Cell membrane</keyword>
<dbReference type="PANTHER" id="PTHR30572">
    <property type="entry name" value="MEMBRANE COMPONENT OF TRANSPORTER-RELATED"/>
    <property type="match status" value="1"/>
</dbReference>
<feature type="transmembrane region" description="Helical" evidence="7">
    <location>
        <begin position="391"/>
        <end position="411"/>
    </location>
</feature>
<evidence type="ECO:0000256" key="4">
    <source>
        <dbReference type="ARBA" id="ARBA00022989"/>
    </source>
</evidence>
<evidence type="ECO:0000313" key="10">
    <source>
        <dbReference type="EMBL" id="AIC92702.1"/>
    </source>
</evidence>
<evidence type="ECO:0000259" key="8">
    <source>
        <dbReference type="Pfam" id="PF02687"/>
    </source>
</evidence>
<evidence type="ECO:0000313" key="11">
    <source>
        <dbReference type="Proteomes" id="UP000027142"/>
    </source>
</evidence>
<feature type="transmembrane region" description="Helical" evidence="7">
    <location>
        <begin position="295"/>
        <end position="324"/>
    </location>
</feature>
<feature type="transmembrane region" description="Helical" evidence="7">
    <location>
        <begin position="811"/>
        <end position="841"/>
    </location>
</feature>
<feature type="transmembrane region" description="Helical" evidence="7">
    <location>
        <begin position="20"/>
        <end position="39"/>
    </location>
</feature>
<feature type="transmembrane region" description="Helical" evidence="7">
    <location>
        <begin position="247"/>
        <end position="274"/>
    </location>
</feature>
<feature type="transmembrane region" description="Helical" evidence="7">
    <location>
        <begin position="336"/>
        <end position="358"/>
    </location>
</feature>
<evidence type="ECO:0000256" key="3">
    <source>
        <dbReference type="ARBA" id="ARBA00022692"/>
    </source>
</evidence>
<dbReference type="EMBL" id="CP003923">
    <property type="protein sequence ID" value="AIC92702.1"/>
    <property type="molecule type" value="Genomic_DNA"/>
</dbReference>
<dbReference type="STRING" id="1246626.BleG1_0087"/>
<dbReference type="PANTHER" id="PTHR30572:SF4">
    <property type="entry name" value="ABC TRANSPORTER PERMEASE YTRF"/>
    <property type="match status" value="1"/>
</dbReference>
<dbReference type="PATRIC" id="fig|1246626.3.peg.80"/>
<feature type="domain" description="ABC3 transporter permease C-terminal" evidence="8">
    <location>
        <begin position="732"/>
        <end position="844"/>
    </location>
</feature>
<comment type="similarity">
    <text evidence="6">Belongs to the ABC-4 integral membrane protein family.</text>
</comment>
<feature type="transmembrane region" description="Helical" evidence="7">
    <location>
        <begin position="473"/>
        <end position="491"/>
    </location>
</feature>
<dbReference type="Pfam" id="PF02687">
    <property type="entry name" value="FtsX"/>
    <property type="match status" value="2"/>
</dbReference>
<dbReference type="KEGG" id="ble:BleG1_0087"/>
<reference evidence="10 11" key="1">
    <citation type="journal article" date="2014" name="Gene">
        <title>A comparative genomic analysis of the alkalitolerant soil bacterium Bacillus lehensis G1.</title>
        <authorList>
            <person name="Noor Y.M."/>
            <person name="Samsulrizal N.H."/>
            <person name="Jema'on N.A."/>
            <person name="Low K.O."/>
            <person name="Ramli A.N."/>
            <person name="Alias N.I."/>
            <person name="Damis S.I."/>
            <person name="Fuzi S.F."/>
            <person name="Isa M.N."/>
            <person name="Murad A.M."/>
            <person name="Raih M.F."/>
            <person name="Bakar F.D."/>
            <person name="Najimudin N."/>
            <person name="Mahadi N.M."/>
            <person name="Illias R.M."/>
        </authorList>
    </citation>
    <scope>NUCLEOTIDE SEQUENCE [LARGE SCALE GENOMIC DNA]</scope>
    <source>
        <strain evidence="10 11">G1</strain>
    </source>
</reference>
<accession>A0A060LRB4</accession>
<evidence type="ECO:0000256" key="2">
    <source>
        <dbReference type="ARBA" id="ARBA00022475"/>
    </source>
</evidence>
<proteinExistence type="inferred from homology"/>
<feature type="domain" description="MacB-like periplasmic core" evidence="9">
    <location>
        <begin position="19"/>
        <end position="223"/>
    </location>
</feature>
<dbReference type="InterPro" id="IPR050250">
    <property type="entry name" value="Macrolide_Exporter_MacB"/>
</dbReference>
<feature type="domain" description="ABC3 transporter permease C-terminal" evidence="8">
    <location>
        <begin position="255"/>
        <end position="373"/>
    </location>
</feature>
<evidence type="ECO:0000256" key="7">
    <source>
        <dbReference type="SAM" id="Phobius"/>
    </source>
</evidence>
<evidence type="ECO:0000256" key="1">
    <source>
        <dbReference type="ARBA" id="ARBA00004651"/>
    </source>
</evidence>
<keyword evidence="4 7" id="KW-1133">Transmembrane helix</keyword>
<sequence length="851" mass="95016">MKIIKLAFQLVKEQKLRNLLIIIGISLGAIIITSSQIFISSIEESNEASIKELYGEMDLYVGHQLGVADDTTDPVSENDYRSIENLEKVEGITPVSYPYLGFEVEYDMFDYIYVGFKDEPLAYQTTMVEIGDQRLPGPGEVIVSTAYAKANNITEGDSISLPFPPKEHQNLKVVGFSEDREYLNRIFLFNYDWLETVTRKGPNMLMIRLDSYRSKQAVGEQINMINSELKIDFLKEADEQRDNIGGLYPILTALNIAILIVSGLLLTSILHISLQNRQQQYAVMRIIGASKKTIVFLNLIESLILGSIGLVLGILIGIFIPLLLLMNTISIADIEVVSISIPWFSITLYSVIYIMLILTASTLPAIKAANLSPIEAYQNTSKSHAIYKVKGFYFAALLTASVFISILSFIVNNTVMHIIAILALMAMLLLLVHYFLHYGLILSLKSLRLFGANQFLKITPLNALRQMNKNKQVAIIIIVSMSISIIGFSTLDSMRKTTFDQLFSLNPTDYKLTEVSYGNERLESDGFSPELYNSLSKLDSVADHSLFFTKPLMYMTTNLPNPDAGMYTVEQSSSLQTLTGITSTDISRLLQTSGFIEGKENITDLEDDEVIITSSTSTTLGYSVGDTIELLDEETNEVYSLRVGMLIEDTHMLGDEVYTILMTFEQMKEQFGVINHSELLIDSSQNHVLEESTIKNMIDDLDLGNEVTIYNRYDAVDDFHEQFNQRLIILFLAVGLMIGLSMIGLMNNSISSIKERLPELSILRAIGLSKKLQTYSLILEGALLSTICGFVSVAISFWISIHLNFAFNGEILTLPILLSLILLLLSPLIGIIAFLAPAIWASKKSILAHIK</sequence>
<dbReference type="OrthoDB" id="2606400at2"/>
<feature type="transmembrane region" description="Helical" evidence="7">
    <location>
        <begin position="417"/>
        <end position="436"/>
    </location>
</feature>
<keyword evidence="3 7" id="KW-0812">Transmembrane</keyword>
<protein>
    <submittedName>
        <fullName evidence="10">ABC transporter, permease component</fullName>
    </submittedName>
</protein>
<dbReference type="eggNOG" id="COG3127">
    <property type="taxonomic scope" value="Bacteria"/>
</dbReference>
<dbReference type="AlphaFoldDB" id="A0A060LRB4"/>
<comment type="subcellular location">
    <subcellularLocation>
        <location evidence="1">Cell membrane</location>
        <topology evidence="1">Multi-pass membrane protein</topology>
    </subcellularLocation>
</comment>
<feature type="transmembrane region" description="Helical" evidence="7">
    <location>
        <begin position="727"/>
        <end position="746"/>
    </location>
</feature>
<gene>
    <name evidence="10" type="ORF">BleG1_0087</name>
</gene>
<dbReference type="GO" id="GO:0022857">
    <property type="term" value="F:transmembrane transporter activity"/>
    <property type="evidence" value="ECO:0007669"/>
    <property type="project" value="TreeGrafter"/>
</dbReference>
<keyword evidence="11" id="KW-1185">Reference proteome</keyword>
<evidence type="ECO:0000256" key="6">
    <source>
        <dbReference type="ARBA" id="ARBA00038076"/>
    </source>
</evidence>
<dbReference type="GO" id="GO:0005886">
    <property type="term" value="C:plasma membrane"/>
    <property type="evidence" value="ECO:0007669"/>
    <property type="project" value="UniProtKB-SubCell"/>
</dbReference>
<dbReference type="InterPro" id="IPR003838">
    <property type="entry name" value="ABC3_permease_C"/>
</dbReference>
<dbReference type="InterPro" id="IPR025857">
    <property type="entry name" value="MacB_PCD"/>
</dbReference>
<dbReference type="Proteomes" id="UP000027142">
    <property type="component" value="Chromosome"/>
</dbReference>
<dbReference type="Pfam" id="PF12704">
    <property type="entry name" value="MacB_PCD"/>
    <property type="match status" value="1"/>
</dbReference>
<name>A0A060LRB4_9BACI</name>
<evidence type="ECO:0000256" key="5">
    <source>
        <dbReference type="ARBA" id="ARBA00023136"/>
    </source>
</evidence>
<dbReference type="RefSeq" id="WP_038475867.1">
    <property type="nucleotide sequence ID" value="NZ_CP003923.1"/>
</dbReference>
<dbReference type="HOGENOM" id="CLU_335151_0_0_9"/>
<organism evidence="10 11">
    <name type="scientific">Shouchella lehensis G1</name>
    <dbReference type="NCBI Taxonomy" id="1246626"/>
    <lineage>
        <taxon>Bacteria</taxon>
        <taxon>Bacillati</taxon>
        <taxon>Bacillota</taxon>
        <taxon>Bacilli</taxon>
        <taxon>Bacillales</taxon>
        <taxon>Bacillaceae</taxon>
        <taxon>Shouchella</taxon>
    </lineage>
</organism>
<evidence type="ECO:0000259" key="9">
    <source>
        <dbReference type="Pfam" id="PF12704"/>
    </source>
</evidence>